<feature type="region of interest" description="Disordered" evidence="1">
    <location>
        <begin position="1"/>
        <end position="31"/>
    </location>
</feature>
<accession>A0A2H1I2U0</accession>
<dbReference type="Proteomes" id="UP000234342">
    <property type="component" value="Unassembled WGS sequence"/>
</dbReference>
<gene>
    <name evidence="2" type="ORF">BANT10_00503</name>
</gene>
<dbReference type="EMBL" id="FXZE01000002">
    <property type="protein sequence ID" value="SMX69511.1"/>
    <property type="molecule type" value="Genomic_DNA"/>
</dbReference>
<dbReference type="AlphaFoldDB" id="A0A2H1I2U0"/>
<feature type="region of interest" description="Disordered" evidence="1">
    <location>
        <begin position="153"/>
        <end position="177"/>
    </location>
</feature>
<evidence type="ECO:0000256" key="1">
    <source>
        <dbReference type="SAM" id="MobiDB-lite"/>
    </source>
</evidence>
<proteinExistence type="predicted"/>
<evidence type="ECO:0000313" key="3">
    <source>
        <dbReference type="Proteomes" id="UP000234342"/>
    </source>
</evidence>
<evidence type="ECO:0000313" key="2">
    <source>
        <dbReference type="EMBL" id="SMX69511.1"/>
    </source>
</evidence>
<protein>
    <submittedName>
        <fullName evidence="2">Uncharacterized protein</fullName>
    </submittedName>
</protein>
<keyword evidence="3" id="KW-1185">Reference proteome</keyword>
<organism evidence="2 3">
    <name type="scientific">Brevibacterium antiquum</name>
    <dbReference type="NCBI Taxonomy" id="234835"/>
    <lineage>
        <taxon>Bacteria</taxon>
        <taxon>Bacillati</taxon>
        <taxon>Actinomycetota</taxon>
        <taxon>Actinomycetes</taxon>
        <taxon>Micrococcales</taxon>
        <taxon>Brevibacteriaceae</taxon>
        <taxon>Brevibacterium</taxon>
    </lineage>
</organism>
<sequence>MNFSQEDVPLEIINPSSAPSDEAIPSPTYDADRERLTGYMKRLSTGLEQIKRDYSRFIDLEDEDPETFGAGHFVLYPDGESHARFAIEEHYTGTDWSDPDRLPTSWSWKAEERTRQPAGDYQWSTHASGRVQAADVDQLIDHARAWAQSVRAQTLRTESFDATGRAGPGPAPPSHRL</sequence>
<name>A0A2H1I2U0_9MICO</name>
<reference evidence="3" key="1">
    <citation type="submission" date="2017-03" db="EMBL/GenBank/DDBJ databases">
        <authorList>
            <person name="Monnet C."/>
        </authorList>
    </citation>
    <scope>NUCLEOTIDE SEQUENCE [LARGE SCALE GENOMIC DNA]</scope>
    <source>
        <strain evidence="3">P10</strain>
    </source>
</reference>